<reference evidence="2" key="1">
    <citation type="submission" date="2025-08" db="UniProtKB">
        <authorList>
            <consortium name="RefSeq"/>
        </authorList>
    </citation>
    <scope>IDENTIFICATION</scope>
</reference>
<proteinExistence type="predicted"/>
<name>A0A6P3Y6I2_DINQU</name>
<protein>
    <submittedName>
        <fullName evidence="2">Uncharacterized protein LOC106750243</fullName>
    </submittedName>
</protein>
<dbReference type="RefSeq" id="XP_014485933.1">
    <property type="nucleotide sequence ID" value="XM_014630447.1"/>
</dbReference>
<gene>
    <name evidence="2" type="primary">LOC106750243</name>
</gene>
<dbReference type="AlphaFoldDB" id="A0A6P3Y6I2"/>
<evidence type="ECO:0000313" key="1">
    <source>
        <dbReference type="Proteomes" id="UP000515204"/>
    </source>
</evidence>
<accession>A0A6P3Y6I2</accession>
<sequence>MSPSPARVEEEGWRCPQKGGSETCAQIWMGLKSRVLREAEKARLRDKEPELGWSDPGLDSSMENVVQGPSPAEHIRVLRSQGRCDALLKTEILEMTELRYLKKIKEKIASQTSNIGQTWVVKEARDKAEMEIVTLKWPKWKRITIPFKTEDLRLTGLDYSVTPGDVRAAFAVAGGCPPEEIRVGDIRRATGSLGMIWAPMTAAIKAARTARIRVGWDIVGVALLKARPLQCIGCLGFGHVKSACPSPEMEQARCYL</sequence>
<dbReference type="OrthoDB" id="7554581at2759"/>
<dbReference type="GeneID" id="106750243"/>
<keyword evidence="1" id="KW-1185">Reference proteome</keyword>
<organism evidence="1 2">
    <name type="scientific">Dinoponera quadriceps</name>
    <name type="common">South American ant</name>
    <dbReference type="NCBI Taxonomy" id="609295"/>
    <lineage>
        <taxon>Eukaryota</taxon>
        <taxon>Metazoa</taxon>
        <taxon>Ecdysozoa</taxon>
        <taxon>Arthropoda</taxon>
        <taxon>Hexapoda</taxon>
        <taxon>Insecta</taxon>
        <taxon>Pterygota</taxon>
        <taxon>Neoptera</taxon>
        <taxon>Endopterygota</taxon>
        <taxon>Hymenoptera</taxon>
        <taxon>Apocrita</taxon>
        <taxon>Aculeata</taxon>
        <taxon>Formicoidea</taxon>
        <taxon>Formicidae</taxon>
        <taxon>Ponerinae</taxon>
        <taxon>Ponerini</taxon>
        <taxon>Dinoponera</taxon>
    </lineage>
</organism>
<dbReference type="Proteomes" id="UP000515204">
    <property type="component" value="Unplaced"/>
</dbReference>
<evidence type="ECO:0000313" key="2">
    <source>
        <dbReference type="RefSeq" id="XP_014485933.1"/>
    </source>
</evidence>
<dbReference type="KEGG" id="dqu:106750243"/>